<sequence>MDERELDGIRDALRAASGLQEEDIGKSLIGEHDASNLFARLIKEEIPCWKYYDTPDHVAFLTPYPNTTGYSCVIPKRYFSSDILAMAEEPYRQLLSAGWKVAQLFKQVFHVKQVGFIMEGYEINHAHLKVVPIFGVNSAGQEEVWFTQYSGYLTTQKGQRVDGPTEEKLQRLSMSLRSKLAVAG</sequence>
<reference evidence="1" key="1">
    <citation type="submission" date="2023-04" db="EMBL/GenBank/DDBJ databases">
        <title>Draft Genome sequencing of Naganishia species isolated from polar environments using Oxford Nanopore Technology.</title>
        <authorList>
            <person name="Leo P."/>
            <person name="Venkateswaran K."/>
        </authorList>
    </citation>
    <scope>NUCLEOTIDE SEQUENCE</scope>
    <source>
        <strain evidence="1">MNA-CCFEE 5261</strain>
    </source>
</reference>
<keyword evidence="2" id="KW-1185">Reference proteome</keyword>
<dbReference type="EMBL" id="JASBWR010000153">
    <property type="protein sequence ID" value="KAJ9091221.1"/>
    <property type="molecule type" value="Genomic_DNA"/>
</dbReference>
<dbReference type="Proteomes" id="UP001241377">
    <property type="component" value="Unassembled WGS sequence"/>
</dbReference>
<name>A0ACC2UWT2_9TREE</name>
<gene>
    <name evidence="1" type="ORF">QFC19_009217</name>
</gene>
<evidence type="ECO:0000313" key="2">
    <source>
        <dbReference type="Proteomes" id="UP001241377"/>
    </source>
</evidence>
<organism evidence="1 2">
    <name type="scientific">Naganishia cerealis</name>
    <dbReference type="NCBI Taxonomy" id="610337"/>
    <lineage>
        <taxon>Eukaryota</taxon>
        <taxon>Fungi</taxon>
        <taxon>Dikarya</taxon>
        <taxon>Basidiomycota</taxon>
        <taxon>Agaricomycotina</taxon>
        <taxon>Tremellomycetes</taxon>
        <taxon>Filobasidiales</taxon>
        <taxon>Filobasidiaceae</taxon>
        <taxon>Naganishia</taxon>
    </lineage>
</organism>
<accession>A0ACC2UWT2</accession>
<proteinExistence type="predicted"/>
<protein>
    <submittedName>
        <fullName evidence="1">Uncharacterized protein</fullName>
    </submittedName>
</protein>
<comment type="caution">
    <text evidence="1">The sequence shown here is derived from an EMBL/GenBank/DDBJ whole genome shotgun (WGS) entry which is preliminary data.</text>
</comment>
<evidence type="ECO:0000313" key="1">
    <source>
        <dbReference type="EMBL" id="KAJ9091221.1"/>
    </source>
</evidence>